<evidence type="ECO:0000313" key="7">
    <source>
        <dbReference type="Proteomes" id="UP001583172"/>
    </source>
</evidence>
<keyword evidence="1 4" id="KW-0732">Signal</keyword>
<feature type="region of interest" description="Disordered" evidence="2">
    <location>
        <begin position="124"/>
        <end position="158"/>
    </location>
</feature>
<protein>
    <recommendedName>
        <fullName evidence="5">Yeast cell wall synthesis Kre9/Knh1-like N-terminal domain-containing protein</fullName>
    </recommendedName>
</protein>
<evidence type="ECO:0000313" key="6">
    <source>
        <dbReference type="EMBL" id="KAL1842457.1"/>
    </source>
</evidence>
<feature type="chain" id="PRO_5045163156" description="Yeast cell wall synthesis Kre9/Knh1-like N-terminal domain-containing protein" evidence="4">
    <location>
        <begin position="35"/>
        <end position="317"/>
    </location>
</feature>
<evidence type="ECO:0000256" key="4">
    <source>
        <dbReference type="SAM" id="SignalP"/>
    </source>
</evidence>
<dbReference type="Pfam" id="PF10342">
    <property type="entry name" value="Kre9_KNH"/>
    <property type="match status" value="1"/>
</dbReference>
<evidence type="ECO:0000259" key="5">
    <source>
        <dbReference type="Pfam" id="PF10342"/>
    </source>
</evidence>
<feature type="signal peptide" evidence="4">
    <location>
        <begin position="1"/>
        <end position="34"/>
    </location>
</feature>
<reference evidence="6 7" key="1">
    <citation type="journal article" date="2024" name="Commun. Biol.">
        <title>Comparative genomic analysis of thermophilic fungi reveals convergent evolutionary adaptations and gene losses.</title>
        <authorList>
            <person name="Steindorff A.S."/>
            <person name="Aguilar-Pontes M.V."/>
            <person name="Robinson A.J."/>
            <person name="Andreopoulos B."/>
            <person name="LaButti K."/>
            <person name="Kuo A."/>
            <person name="Mondo S."/>
            <person name="Riley R."/>
            <person name="Otillar R."/>
            <person name="Haridas S."/>
            <person name="Lipzen A."/>
            <person name="Grimwood J."/>
            <person name="Schmutz J."/>
            <person name="Clum A."/>
            <person name="Reid I.D."/>
            <person name="Moisan M.C."/>
            <person name="Butler G."/>
            <person name="Nguyen T.T.M."/>
            <person name="Dewar K."/>
            <person name="Conant G."/>
            <person name="Drula E."/>
            <person name="Henrissat B."/>
            <person name="Hansel C."/>
            <person name="Singer S."/>
            <person name="Hutchinson M.I."/>
            <person name="de Vries R.P."/>
            <person name="Natvig D.O."/>
            <person name="Powell A.J."/>
            <person name="Tsang A."/>
            <person name="Grigoriev I.V."/>
        </authorList>
    </citation>
    <scope>NUCLEOTIDE SEQUENCE [LARGE SCALE GENOMIC DNA]</scope>
    <source>
        <strain evidence="6 7">CBS 620.91</strain>
    </source>
</reference>
<sequence>MATPAKTIRPARTWAHVLAVLLVVLCVMPARVLAAVAFTNQEYYLHAGSPFTITWEGNRGPISLALMNGPDENLKEVISIVEDYEGTEYTWTPPADLKADSYILRLRDAGSTDYSPRFKYPVPPVTSTSKVSATPSSTSSSSPSTNSPSTDDSSSSSSTLSTTALAVIGALGGALLLALAGICAYYIAYRKLKRKYSALTTNDWNAGASFGGGINDDTNTAHYGSSGMHGQGMGLPLTPVYGGAYPEHAAAAGSAAALHMNVPSPSSAGGVTTTGSAFMGGTKMEGQYGYQQYQPPTELPERGQIEAELSAEGRHQR</sequence>
<keyword evidence="3" id="KW-0812">Transmembrane</keyword>
<dbReference type="InterPro" id="IPR018466">
    <property type="entry name" value="Kre9/Knh1-like_N"/>
</dbReference>
<dbReference type="PANTHER" id="PTHR40633">
    <property type="entry name" value="MATRIX PROTEIN, PUTATIVE (AFU_ORTHOLOGUE AFUA_8G05410)-RELATED"/>
    <property type="match status" value="1"/>
</dbReference>
<comment type="caution">
    <text evidence="6">The sequence shown here is derived from an EMBL/GenBank/DDBJ whole genome shotgun (WGS) entry which is preliminary data.</text>
</comment>
<accession>A0ABR3VKU3</accession>
<feature type="region of interest" description="Disordered" evidence="2">
    <location>
        <begin position="292"/>
        <end position="317"/>
    </location>
</feature>
<keyword evidence="3" id="KW-0472">Membrane</keyword>
<dbReference type="Proteomes" id="UP001583172">
    <property type="component" value="Unassembled WGS sequence"/>
</dbReference>
<feature type="compositionally biased region" description="Basic and acidic residues" evidence="2">
    <location>
        <begin position="299"/>
        <end position="317"/>
    </location>
</feature>
<feature type="transmembrane region" description="Helical" evidence="3">
    <location>
        <begin position="164"/>
        <end position="188"/>
    </location>
</feature>
<evidence type="ECO:0000256" key="1">
    <source>
        <dbReference type="ARBA" id="ARBA00022729"/>
    </source>
</evidence>
<keyword evidence="7" id="KW-1185">Reference proteome</keyword>
<organism evidence="6 7">
    <name type="scientific">Humicola insolens</name>
    <name type="common">Soft-rot fungus</name>
    <dbReference type="NCBI Taxonomy" id="85995"/>
    <lineage>
        <taxon>Eukaryota</taxon>
        <taxon>Fungi</taxon>
        <taxon>Dikarya</taxon>
        <taxon>Ascomycota</taxon>
        <taxon>Pezizomycotina</taxon>
        <taxon>Sordariomycetes</taxon>
        <taxon>Sordariomycetidae</taxon>
        <taxon>Sordariales</taxon>
        <taxon>Chaetomiaceae</taxon>
        <taxon>Mycothermus</taxon>
    </lineage>
</organism>
<proteinExistence type="predicted"/>
<dbReference type="PANTHER" id="PTHR40633:SF1">
    <property type="entry name" value="GPI ANCHORED SERINE-THREONINE RICH PROTEIN (AFU_ORTHOLOGUE AFUA_1G03630)"/>
    <property type="match status" value="1"/>
</dbReference>
<dbReference type="InterPro" id="IPR052982">
    <property type="entry name" value="SRP1/TIP1-like"/>
</dbReference>
<feature type="compositionally biased region" description="Low complexity" evidence="2">
    <location>
        <begin position="125"/>
        <end position="158"/>
    </location>
</feature>
<evidence type="ECO:0000256" key="3">
    <source>
        <dbReference type="SAM" id="Phobius"/>
    </source>
</evidence>
<dbReference type="EMBL" id="JAZGSY010000042">
    <property type="protein sequence ID" value="KAL1842457.1"/>
    <property type="molecule type" value="Genomic_DNA"/>
</dbReference>
<gene>
    <name evidence="6" type="ORF">VTJ49DRAFT_5194</name>
</gene>
<name>A0ABR3VKU3_HUMIN</name>
<evidence type="ECO:0000256" key="2">
    <source>
        <dbReference type="SAM" id="MobiDB-lite"/>
    </source>
</evidence>
<feature type="domain" description="Yeast cell wall synthesis Kre9/Knh1-like N-terminal" evidence="5">
    <location>
        <begin position="43"/>
        <end position="119"/>
    </location>
</feature>
<keyword evidence="3" id="KW-1133">Transmembrane helix</keyword>